<dbReference type="NCBIfam" id="TIGR02595">
    <property type="entry name" value="PEP_CTERM"/>
    <property type="match status" value="1"/>
</dbReference>
<dbReference type="AlphaFoldDB" id="A0A9X1AIA0"/>
<evidence type="ECO:0000259" key="2">
    <source>
        <dbReference type="Pfam" id="PF07589"/>
    </source>
</evidence>
<dbReference type="EMBL" id="JAHGAW010000001">
    <property type="protein sequence ID" value="MBT2185787.1"/>
    <property type="molecule type" value="Genomic_DNA"/>
</dbReference>
<organism evidence="3 4">
    <name type="scientific">Sphingobium nicotianae</name>
    <dbReference type="NCBI Taxonomy" id="2782607"/>
    <lineage>
        <taxon>Bacteria</taxon>
        <taxon>Pseudomonadati</taxon>
        <taxon>Pseudomonadota</taxon>
        <taxon>Alphaproteobacteria</taxon>
        <taxon>Sphingomonadales</taxon>
        <taxon>Sphingomonadaceae</taxon>
        <taxon>Sphingobium</taxon>
    </lineage>
</organism>
<accession>A0A9X1AIA0</accession>
<sequence length="185" mass="19978">MQKILIIALLILGGTSSQAHRLETFVDLTRVVKPSPVDNPEWTHLGVYHISFAGDDYLHMSVSGFPTDSANFVPGSCFECVRFEASGGQLLINYIPEYYGLVGIFDMSLGFSIPLNADLSNLGAGKLVSGYFSVSGPARYWPNYGGFGPVIAAYVPEPATWAMMISGFALAGAAMRRRKAAVRFA</sequence>
<dbReference type="InterPro" id="IPR013424">
    <property type="entry name" value="Ice-binding_C"/>
</dbReference>
<evidence type="ECO:0000313" key="4">
    <source>
        <dbReference type="Proteomes" id="UP001138757"/>
    </source>
</evidence>
<keyword evidence="4" id="KW-1185">Reference proteome</keyword>
<protein>
    <submittedName>
        <fullName evidence="3">PEP-CTERM sorting domain-containing protein</fullName>
    </submittedName>
</protein>
<comment type="caution">
    <text evidence="3">The sequence shown here is derived from an EMBL/GenBank/DDBJ whole genome shotgun (WGS) entry which is preliminary data.</text>
</comment>
<feature type="domain" description="Ice-binding protein C-terminal" evidence="2">
    <location>
        <begin position="155"/>
        <end position="178"/>
    </location>
</feature>
<dbReference type="RefSeq" id="WP_214621510.1">
    <property type="nucleotide sequence ID" value="NZ_JAHGAW010000001.1"/>
</dbReference>
<dbReference type="NCBIfam" id="NF035944">
    <property type="entry name" value="PEPxxWA-CTERM"/>
    <property type="match status" value="1"/>
</dbReference>
<keyword evidence="1" id="KW-0732">Signal</keyword>
<gene>
    <name evidence="3" type="ORF">KK488_02380</name>
</gene>
<feature type="signal peptide" evidence="1">
    <location>
        <begin position="1"/>
        <end position="19"/>
    </location>
</feature>
<evidence type="ECO:0000313" key="3">
    <source>
        <dbReference type="EMBL" id="MBT2185787.1"/>
    </source>
</evidence>
<dbReference type="Pfam" id="PF07589">
    <property type="entry name" value="PEP-CTERM"/>
    <property type="match status" value="1"/>
</dbReference>
<reference evidence="3" key="1">
    <citation type="submission" date="2021-05" db="EMBL/GenBank/DDBJ databases">
        <title>Genome of Sphingobium sp. strain.</title>
        <authorList>
            <person name="Fan R."/>
        </authorList>
    </citation>
    <scope>NUCLEOTIDE SEQUENCE</scope>
    <source>
        <strain evidence="3">H33</strain>
    </source>
</reference>
<proteinExistence type="predicted"/>
<feature type="chain" id="PRO_5040838240" evidence="1">
    <location>
        <begin position="20"/>
        <end position="185"/>
    </location>
</feature>
<name>A0A9X1AIA0_9SPHN</name>
<evidence type="ECO:0000256" key="1">
    <source>
        <dbReference type="SAM" id="SignalP"/>
    </source>
</evidence>
<dbReference type="Proteomes" id="UP001138757">
    <property type="component" value="Unassembled WGS sequence"/>
</dbReference>